<keyword evidence="2" id="KW-0597">Phosphoprotein</keyword>
<evidence type="ECO:0000313" key="7">
    <source>
        <dbReference type="Proteomes" id="UP000077202"/>
    </source>
</evidence>
<evidence type="ECO:0000259" key="5">
    <source>
        <dbReference type="Pfam" id="PF05678"/>
    </source>
</evidence>
<keyword evidence="3" id="KW-0539">Nucleus</keyword>
<accession>A0A176WU42</accession>
<sequence>MRMCECGVSADVVHLFWSQAGTHRGCARELGISAGREAAHAGYKDRSRFQSRDIEMQATRQFLEVPSMLDRDLRSSRAVSTGDSMMAPSTLSGLGEPNRTEPGNTGLIPKYKIINATLNGPDYVPSEAQILAAEMAEEFYGTQVTFVHADKDTFKSIVQKLTGNSSVDSQSQAAARLPAQRATGSGCDARRKPSSSTASVPPATCRAKARPSTGVQKMGLMQRHKLKIVQEDFLKGPSTLVSPVSVLETRSEFEHSSPETGGMELSDCYQSCRVDVHFGGMGVSLFPNIVQPNYPKLLSLFPETPQHDR</sequence>
<gene>
    <name evidence="6" type="ORF">AXG93_4225s1300</name>
</gene>
<dbReference type="InterPro" id="IPR039611">
    <property type="entry name" value="VQ_4/11/13/19/31/33"/>
</dbReference>
<feature type="compositionally biased region" description="Polar residues" evidence="4">
    <location>
        <begin position="78"/>
        <end position="92"/>
    </location>
</feature>
<dbReference type="GO" id="GO:0005634">
    <property type="term" value="C:nucleus"/>
    <property type="evidence" value="ECO:0007669"/>
    <property type="project" value="UniProtKB-SubCell"/>
</dbReference>
<keyword evidence="7" id="KW-1185">Reference proteome</keyword>
<evidence type="ECO:0000313" key="6">
    <source>
        <dbReference type="EMBL" id="OAE35826.1"/>
    </source>
</evidence>
<proteinExistence type="predicted"/>
<name>A0A176WU42_MARPO</name>
<dbReference type="InterPro" id="IPR008889">
    <property type="entry name" value="VQ"/>
</dbReference>
<dbReference type="EMBL" id="LVLJ01000057">
    <property type="protein sequence ID" value="OAE35826.1"/>
    <property type="molecule type" value="Genomic_DNA"/>
</dbReference>
<evidence type="ECO:0000256" key="4">
    <source>
        <dbReference type="SAM" id="MobiDB-lite"/>
    </source>
</evidence>
<dbReference type="AlphaFoldDB" id="A0A176WU42"/>
<evidence type="ECO:0000256" key="1">
    <source>
        <dbReference type="ARBA" id="ARBA00004123"/>
    </source>
</evidence>
<comment type="caution">
    <text evidence="6">The sequence shown here is derived from an EMBL/GenBank/DDBJ whole genome shotgun (WGS) entry which is preliminary data.</text>
</comment>
<evidence type="ECO:0000256" key="2">
    <source>
        <dbReference type="ARBA" id="ARBA00022553"/>
    </source>
</evidence>
<protein>
    <recommendedName>
        <fullName evidence="5">VQ domain-containing protein</fullName>
    </recommendedName>
</protein>
<dbReference type="Pfam" id="PF05678">
    <property type="entry name" value="VQ"/>
    <property type="match status" value="1"/>
</dbReference>
<dbReference type="PANTHER" id="PTHR33402">
    <property type="entry name" value="VQ MOTIF-CONTAINING PROTEIN 11-LIKE"/>
    <property type="match status" value="1"/>
</dbReference>
<organism evidence="6 7">
    <name type="scientific">Marchantia polymorpha subsp. ruderalis</name>
    <dbReference type="NCBI Taxonomy" id="1480154"/>
    <lineage>
        <taxon>Eukaryota</taxon>
        <taxon>Viridiplantae</taxon>
        <taxon>Streptophyta</taxon>
        <taxon>Embryophyta</taxon>
        <taxon>Marchantiophyta</taxon>
        <taxon>Marchantiopsida</taxon>
        <taxon>Marchantiidae</taxon>
        <taxon>Marchantiales</taxon>
        <taxon>Marchantiaceae</taxon>
        <taxon>Marchantia</taxon>
    </lineage>
</organism>
<feature type="compositionally biased region" description="Low complexity" evidence="4">
    <location>
        <begin position="194"/>
        <end position="204"/>
    </location>
</feature>
<dbReference type="Proteomes" id="UP000077202">
    <property type="component" value="Unassembled WGS sequence"/>
</dbReference>
<feature type="domain" description="VQ" evidence="5">
    <location>
        <begin position="145"/>
        <end position="166"/>
    </location>
</feature>
<reference evidence="6" key="1">
    <citation type="submission" date="2016-03" db="EMBL/GenBank/DDBJ databases">
        <title>Mechanisms controlling the formation of the plant cell surface in tip-growing cells are functionally conserved among land plants.</title>
        <authorList>
            <person name="Honkanen S."/>
            <person name="Jones V.A."/>
            <person name="Morieri G."/>
            <person name="Champion C."/>
            <person name="Hetherington A.J."/>
            <person name="Kelly S."/>
            <person name="Saint-Marcoux D."/>
            <person name="Proust H."/>
            <person name="Prescott H."/>
            <person name="Dolan L."/>
        </authorList>
    </citation>
    <scope>NUCLEOTIDE SEQUENCE [LARGE SCALE GENOMIC DNA]</scope>
    <source>
        <tissue evidence="6">Whole gametophyte</tissue>
    </source>
</reference>
<comment type="subcellular location">
    <subcellularLocation>
        <location evidence="1">Nucleus</location>
    </subcellularLocation>
</comment>
<dbReference type="PANTHER" id="PTHR33402:SF19">
    <property type="entry name" value="VQ MOTIF-CONTAINING PROTEIN 11"/>
    <property type="match status" value="1"/>
</dbReference>
<evidence type="ECO:0000256" key="3">
    <source>
        <dbReference type="ARBA" id="ARBA00023242"/>
    </source>
</evidence>
<feature type="region of interest" description="Disordered" evidence="4">
    <location>
        <begin position="165"/>
        <end position="215"/>
    </location>
</feature>
<feature type="region of interest" description="Disordered" evidence="4">
    <location>
        <begin position="78"/>
        <end position="100"/>
    </location>
</feature>